<protein>
    <submittedName>
        <fullName evidence="1">Uncharacterized protein</fullName>
    </submittedName>
</protein>
<sequence length="147" mass="15980">MSSSSLSLSSHSVSESIPMVDRKINPIGANFSSESFSVKSDFQNAQVISMVESTVAATDPFNGISSKIPLAHVMGKDFDLKMMLTMASKSKTNPVVENPILQPSKRPKLKAIQAAPTRLIPRRETNTEVPKTVENPVAMPTEITHSR</sequence>
<dbReference type="EMBL" id="JAYMYR010000001">
    <property type="protein sequence ID" value="KAK7382586.1"/>
    <property type="molecule type" value="Genomic_DNA"/>
</dbReference>
<evidence type="ECO:0000313" key="1">
    <source>
        <dbReference type="EMBL" id="KAK7382586.1"/>
    </source>
</evidence>
<comment type="caution">
    <text evidence="1">The sequence shown here is derived from an EMBL/GenBank/DDBJ whole genome shotgun (WGS) entry which is preliminary data.</text>
</comment>
<gene>
    <name evidence="1" type="ORF">VNO80_01499</name>
</gene>
<reference evidence="1 2" key="1">
    <citation type="submission" date="2024-01" db="EMBL/GenBank/DDBJ databases">
        <title>The genomes of 5 underutilized Papilionoideae crops provide insights into root nodulation and disease resistanc.</title>
        <authorList>
            <person name="Jiang F."/>
        </authorList>
    </citation>
    <scope>NUCLEOTIDE SEQUENCE [LARGE SCALE GENOMIC DNA]</scope>
    <source>
        <strain evidence="1">JINMINGXINNONG_FW02</strain>
        <tissue evidence="1">Leaves</tissue>
    </source>
</reference>
<accession>A0AAN9RSW5</accession>
<dbReference type="Proteomes" id="UP001374584">
    <property type="component" value="Unassembled WGS sequence"/>
</dbReference>
<name>A0AAN9RSW5_PHACN</name>
<keyword evidence="2" id="KW-1185">Reference proteome</keyword>
<dbReference type="AlphaFoldDB" id="A0AAN9RSW5"/>
<proteinExistence type="predicted"/>
<evidence type="ECO:0000313" key="2">
    <source>
        <dbReference type="Proteomes" id="UP001374584"/>
    </source>
</evidence>
<organism evidence="1 2">
    <name type="scientific">Phaseolus coccineus</name>
    <name type="common">Scarlet runner bean</name>
    <name type="synonym">Phaseolus multiflorus</name>
    <dbReference type="NCBI Taxonomy" id="3886"/>
    <lineage>
        <taxon>Eukaryota</taxon>
        <taxon>Viridiplantae</taxon>
        <taxon>Streptophyta</taxon>
        <taxon>Embryophyta</taxon>
        <taxon>Tracheophyta</taxon>
        <taxon>Spermatophyta</taxon>
        <taxon>Magnoliopsida</taxon>
        <taxon>eudicotyledons</taxon>
        <taxon>Gunneridae</taxon>
        <taxon>Pentapetalae</taxon>
        <taxon>rosids</taxon>
        <taxon>fabids</taxon>
        <taxon>Fabales</taxon>
        <taxon>Fabaceae</taxon>
        <taxon>Papilionoideae</taxon>
        <taxon>50 kb inversion clade</taxon>
        <taxon>NPAAA clade</taxon>
        <taxon>indigoferoid/millettioid clade</taxon>
        <taxon>Phaseoleae</taxon>
        <taxon>Phaseolus</taxon>
    </lineage>
</organism>